<dbReference type="InterPro" id="IPR047296">
    <property type="entry name" value="GIY-YIG_UvrC_Cho"/>
</dbReference>
<evidence type="ECO:0000256" key="5">
    <source>
        <dbReference type="ARBA" id="ARBA00023204"/>
    </source>
</evidence>
<dbReference type="InterPro" id="IPR035901">
    <property type="entry name" value="GIY-YIG_endonuc_sf"/>
</dbReference>
<dbReference type="PROSITE" id="PS50165">
    <property type="entry name" value="UVRC"/>
    <property type="match status" value="1"/>
</dbReference>
<dbReference type="SUPFAM" id="SSF46600">
    <property type="entry name" value="C-terminal UvrC-binding domain of UvrB"/>
    <property type="match status" value="1"/>
</dbReference>
<dbReference type="CDD" id="cd10434">
    <property type="entry name" value="GIY-YIG_UvrC_Cho"/>
    <property type="match status" value="1"/>
</dbReference>
<dbReference type="SUPFAM" id="SSF82771">
    <property type="entry name" value="GIY-YIG endonuclease"/>
    <property type="match status" value="1"/>
</dbReference>
<dbReference type="GO" id="GO:0009381">
    <property type="term" value="F:excinuclease ABC activity"/>
    <property type="evidence" value="ECO:0007669"/>
    <property type="project" value="UniProtKB-UniRule"/>
</dbReference>
<dbReference type="Gene3D" id="3.40.1440.10">
    <property type="entry name" value="GIY-YIG endonuclease"/>
    <property type="match status" value="1"/>
</dbReference>
<dbReference type="HAMAP" id="MF_00203">
    <property type="entry name" value="UvrC"/>
    <property type="match status" value="1"/>
</dbReference>
<evidence type="ECO:0000259" key="11">
    <source>
        <dbReference type="PROSITE" id="PS50165"/>
    </source>
</evidence>
<dbReference type="GO" id="GO:0003677">
    <property type="term" value="F:DNA binding"/>
    <property type="evidence" value="ECO:0007669"/>
    <property type="project" value="UniProtKB-UniRule"/>
</dbReference>
<keyword evidence="6 7" id="KW-0742">SOS response</keyword>
<organism evidence="12 13">
    <name type="scientific">Blautia producta</name>
    <dbReference type="NCBI Taxonomy" id="33035"/>
    <lineage>
        <taxon>Bacteria</taxon>
        <taxon>Bacillati</taxon>
        <taxon>Bacillota</taxon>
        <taxon>Clostridia</taxon>
        <taxon>Lachnospirales</taxon>
        <taxon>Lachnospiraceae</taxon>
        <taxon>Blautia</taxon>
    </lineage>
</organism>
<dbReference type="Gene3D" id="3.30.420.340">
    <property type="entry name" value="UvrC, RNAse H endonuclease domain"/>
    <property type="match status" value="1"/>
</dbReference>
<comment type="subcellular location">
    <subcellularLocation>
        <location evidence="7">Cytoplasm</location>
    </subcellularLocation>
</comment>
<feature type="domain" description="UVR" evidence="9">
    <location>
        <begin position="204"/>
        <end position="239"/>
    </location>
</feature>
<dbReference type="Proteomes" id="UP000289794">
    <property type="component" value="Chromosome"/>
</dbReference>
<reference evidence="12 13" key="1">
    <citation type="submission" date="2019-01" db="EMBL/GenBank/DDBJ databases">
        <title>PMF-metabolizing Aryl O-demethylase.</title>
        <authorList>
            <person name="Kim M."/>
        </authorList>
    </citation>
    <scope>NUCLEOTIDE SEQUENCE [LARGE SCALE GENOMIC DNA]</scope>
    <source>
        <strain evidence="12 13">PMF1</strain>
    </source>
</reference>
<evidence type="ECO:0000259" key="9">
    <source>
        <dbReference type="PROSITE" id="PS50151"/>
    </source>
</evidence>
<dbReference type="NCBIfam" id="TIGR00194">
    <property type="entry name" value="uvrC"/>
    <property type="match status" value="1"/>
</dbReference>
<dbReference type="InterPro" id="IPR004791">
    <property type="entry name" value="UvrC"/>
</dbReference>
<comment type="function">
    <text evidence="7">The UvrABC repair system catalyzes the recognition and processing of DNA lesions. UvrC both incises the 5' and 3' sides of the lesion. The N-terminal half is responsible for the 3' incision and the C-terminal half is responsible for the 5' incision.</text>
</comment>
<dbReference type="InterPro" id="IPR000305">
    <property type="entry name" value="GIY-YIG_endonuc"/>
</dbReference>
<dbReference type="PANTHER" id="PTHR30562:SF1">
    <property type="entry name" value="UVRABC SYSTEM PROTEIN C"/>
    <property type="match status" value="1"/>
</dbReference>
<gene>
    <name evidence="7 12" type="primary">uvrC</name>
    <name evidence="12" type="ORF">PMF13cell1_05334</name>
</gene>
<dbReference type="PROSITE" id="PS50151">
    <property type="entry name" value="UVR"/>
    <property type="match status" value="1"/>
</dbReference>
<dbReference type="InterPro" id="IPR038476">
    <property type="entry name" value="UvrC_RNase_H_dom_sf"/>
</dbReference>
<proteinExistence type="inferred from homology"/>
<evidence type="ECO:0000313" key="13">
    <source>
        <dbReference type="Proteomes" id="UP000289794"/>
    </source>
</evidence>
<dbReference type="Pfam" id="PF12826">
    <property type="entry name" value="HHH_2"/>
    <property type="match status" value="1"/>
</dbReference>
<dbReference type="InterPro" id="IPR050066">
    <property type="entry name" value="UvrABC_protein_C"/>
</dbReference>
<accession>A0A4P6M7G5</accession>
<feature type="domain" description="GIY-YIG" evidence="10">
    <location>
        <begin position="13"/>
        <end position="92"/>
    </location>
</feature>
<evidence type="ECO:0000256" key="3">
    <source>
        <dbReference type="ARBA" id="ARBA00022769"/>
    </source>
</evidence>
<dbReference type="GO" id="GO:0006289">
    <property type="term" value="P:nucleotide-excision repair"/>
    <property type="evidence" value="ECO:0007669"/>
    <property type="project" value="UniProtKB-UniRule"/>
</dbReference>
<protein>
    <recommendedName>
        <fullName evidence="7">UvrABC system protein C</fullName>
        <shortName evidence="7">Protein UvrC</shortName>
    </recommendedName>
    <alternativeName>
        <fullName evidence="7">Excinuclease ABC subunit C</fullName>
    </alternativeName>
</protein>
<evidence type="ECO:0000256" key="7">
    <source>
        <dbReference type="HAMAP-Rule" id="MF_00203"/>
    </source>
</evidence>
<dbReference type="Pfam" id="PF08459">
    <property type="entry name" value="UvrC_RNaseH_dom"/>
    <property type="match status" value="1"/>
</dbReference>
<dbReference type="SMART" id="SM00465">
    <property type="entry name" value="GIYc"/>
    <property type="match status" value="1"/>
</dbReference>
<dbReference type="PANTHER" id="PTHR30562">
    <property type="entry name" value="UVRC/OXIDOREDUCTASE"/>
    <property type="match status" value="1"/>
</dbReference>
<keyword evidence="1 7" id="KW-0963">Cytoplasm</keyword>
<dbReference type="AlphaFoldDB" id="A0A4P6M7G5"/>
<keyword evidence="8" id="KW-0175">Coiled coil</keyword>
<dbReference type="InterPro" id="IPR036876">
    <property type="entry name" value="UVR_dom_sf"/>
</dbReference>
<comment type="similarity">
    <text evidence="7">Belongs to the UvrC family.</text>
</comment>
<dbReference type="Gene3D" id="4.10.860.10">
    <property type="entry name" value="UVR domain"/>
    <property type="match status" value="1"/>
</dbReference>
<dbReference type="NCBIfam" id="NF001824">
    <property type="entry name" value="PRK00558.1-5"/>
    <property type="match status" value="1"/>
</dbReference>
<dbReference type="RefSeq" id="WP_130182718.1">
    <property type="nucleotide sequence ID" value="NZ_CP035945.1"/>
</dbReference>
<dbReference type="EMBL" id="CP035945">
    <property type="protein sequence ID" value="QBE99740.1"/>
    <property type="molecule type" value="Genomic_DNA"/>
</dbReference>
<dbReference type="Pfam" id="PF01541">
    <property type="entry name" value="GIY-YIG"/>
    <property type="match status" value="1"/>
</dbReference>
<feature type="domain" description="UvrC family homology region profile" evidence="11">
    <location>
        <begin position="255"/>
        <end position="497"/>
    </location>
</feature>
<dbReference type="InterPro" id="IPR001162">
    <property type="entry name" value="UvrC_RNase_H_dom"/>
</dbReference>
<dbReference type="Gene3D" id="1.10.150.20">
    <property type="entry name" value="5' to 3' exonuclease, C-terminal subdomain"/>
    <property type="match status" value="1"/>
</dbReference>
<dbReference type="InterPro" id="IPR010994">
    <property type="entry name" value="RuvA_2-like"/>
</dbReference>
<name>A0A4P6M7G5_9FIRM</name>
<evidence type="ECO:0000259" key="10">
    <source>
        <dbReference type="PROSITE" id="PS50164"/>
    </source>
</evidence>
<dbReference type="Pfam" id="PF02151">
    <property type="entry name" value="UVR"/>
    <property type="match status" value="1"/>
</dbReference>
<dbReference type="InterPro" id="IPR041663">
    <property type="entry name" value="DisA/LigA_HHH"/>
</dbReference>
<dbReference type="InterPro" id="IPR001943">
    <property type="entry name" value="UVR_dom"/>
</dbReference>
<dbReference type="GO" id="GO:0009380">
    <property type="term" value="C:excinuclease repair complex"/>
    <property type="evidence" value="ECO:0007669"/>
    <property type="project" value="InterPro"/>
</dbReference>
<evidence type="ECO:0000256" key="1">
    <source>
        <dbReference type="ARBA" id="ARBA00022490"/>
    </source>
</evidence>
<keyword evidence="5 7" id="KW-0234">DNA repair</keyword>
<evidence type="ECO:0000256" key="2">
    <source>
        <dbReference type="ARBA" id="ARBA00022763"/>
    </source>
</evidence>
<dbReference type="KEGG" id="bpro:PMF13cell1_05334"/>
<evidence type="ECO:0000256" key="6">
    <source>
        <dbReference type="ARBA" id="ARBA00023236"/>
    </source>
</evidence>
<dbReference type="GO" id="GO:0005737">
    <property type="term" value="C:cytoplasm"/>
    <property type="evidence" value="ECO:0007669"/>
    <property type="project" value="UniProtKB-SubCell"/>
</dbReference>
<dbReference type="GO" id="GO:0009432">
    <property type="term" value="P:SOS response"/>
    <property type="evidence" value="ECO:0007669"/>
    <property type="project" value="UniProtKB-UniRule"/>
</dbReference>
<sequence>MFNIEEELKKLPAKPGVYIMHDADDTIIYVGKAISLKNRVRQYFQGSRNLGIRKEQMVEQIARFEYIITDSELEALVLECNLIKEHTPKYNILLKDDKTYPFIKVTVGEDYPRIQIVRRVKKDKSRYYGPYSSAMAVKDVVELTTKLYRLRTCSRNLPKDIGRERPCLYHQIHQCDAPCQGYISKEEYRKKVDKLLDFLNGNHKEILKELEEKMMSASQEMNFEDAAQYRDLIQSVKRIGERQKITDQHGEDKDVIAVAQDGEDAVAQVFFIRGGKLIGRDHFYLKVDKEDLRAQIISSFLKQFYAGTPFIPKEIMIQEEIEDSEVISQWLEKRKGRKVHIRIPKKGTKEKLVELAQRNAELVLSQDKERIKREEGRTIGAVKEIALKLGLPGMERIEAYDISNISGFQSVGSMIVYEKGKPKRSDYRKFRIKSVQGPNDYASMEEVLTRRFVHGLDEQEARRKENLDEEFGSFTRFPDLIMMDGGRGQVNIALEVLGKLNLQIPVCGMVKDDKHRTRGLYFNNKEIPIDRDSEGFKLITRIQDEAHRFAIEFHRSLRSKGQVHSILDDIPGIGPARRKALMKQFPGPDKIKEASMEELKAVPSMNERAAEAVYRFFHDEQEKKE</sequence>
<keyword evidence="4 7" id="KW-0267">Excision nuclease</keyword>
<dbReference type="SUPFAM" id="SSF47781">
    <property type="entry name" value="RuvA domain 2-like"/>
    <property type="match status" value="1"/>
</dbReference>
<dbReference type="Pfam" id="PF22920">
    <property type="entry name" value="UvrC_RNaseH"/>
    <property type="match status" value="1"/>
</dbReference>
<evidence type="ECO:0000313" key="12">
    <source>
        <dbReference type="EMBL" id="QBE99740.1"/>
    </source>
</evidence>
<feature type="coiled-coil region" evidence="8">
    <location>
        <begin position="200"/>
        <end position="227"/>
    </location>
</feature>
<keyword evidence="2 7" id="KW-0227">DNA damage</keyword>
<dbReference type="FunFam" id="3.40.1440.10:FF:000001">
    <property type="entry name" value="UvrABC system protein C"/>
    <property type="match status" value="1"/>
</dbReference>
<evidence type="ECO:0000256" key="8">
    <source>
        <dbReference type="SAM" id="Coils"/>
    </source>
</evidence>
<keyword evidence="3 7" id="KW-0228">DNA excision</keyword>
<comment type="subunit">
    <text evidence="7">Interacts with UvrB in an incision complex.</text>
</comment>
<dbReference type="PROSITE" id="PS50164">
    <property type="entry name" value="GIY_YIG"/>
    <property type="match status" value="1"/>
</dbReference>
<evidence type="ECO:0000256" key="4">
    <source>
        <dbReference type="ARBA" id="ARBA00022881"/>
    </source>
</evidence>